<feature type="compositionally biased region" description="Polar residues" evidence="9">
    <location>
        <begin position="395"/>
        <end position="407"/>
    </location>
</feature>
<dbReference type="Gene3D" id="1.20.120.160">
    <property type="entry name" value="HPT domain"/>
    <property type="match status" value="1"/>
</dbReference>
<feature type="modified residue" description="4-aspartylphosphate" evidence="7">
    <location>
        <position position="60"/>
    </location>
</feature>
<accession>A0AA96WEW6</accession>
<dbReference type="FunFam" id="3.40.50.2300:FF:000001">
    <property type="entry name" value="DNA-binding response regulator PhoB"/>
    <property type="match status" value="1"/>
</dbReference>
<dbReference type="CDD" id="cd00383">
    <property type="entry name" value="trans_reg_C"/>
    <property type="match status" value="1"/>
</dbReference>
<proteinExistence type="predicted"/>
<feature type="domain" description="OmpR/PhoB-type" evidence="12">
    <location>
        <begin position="133"/>
        <end position="235"/>
    </location>
</feature>
<evidence type="ECO:0000256" key="9">
    <source>
        <dbReference type="SAM" id="MobiDB-lite"/>
    </source>
</evidence>
<evidence type="ECO:0000256" key="5">
    <source>
        <dbReference type="ARBA" id="ARBA00023163"/>
    </source>
</evidence>
<evidence type="ECO:0000259" key="10">
    <source>
        <dbReference type="PROSITE" id="PS50110"/>
    </source>
</evidence>
<organism evidence="13">
    <name type="scientific">Leptolyngbya sp. NK1-12</name>
    <dbReference type="NCBI Taxonomy" id="2547451"/>
    <lineage>
        <taxon>Bacteria</taxon>
        <taxon>Bacillati</taxon>
        <taxon>Cyanobacteriota</taxon>
        <taxon>Cyanophyceae</taxon>
        <taxon>Leptolyngbyales</taxon>
        <taxon>Leptolyngbyaceae</taxon>
        <taxon>Leptolyngbya group</taxon>
        <taxon>Leptolyngbya</taxon>
    </lineage>
</organism>
<protein>
    <submittedName>
        <fullName evidence="13">Response regulator</fullName>
    </submittedName>
</protein>
<dbReference type="InterPro" id="IPR001789">
    <property type="entry name" value="Sig_transdc_resp-reg_receiver"/>
</dbReference>
<evidence type="ECO:0000256" key="7">
    <source>
        <dbReference type="PROSITE-ProRule" id="PRU00169"/>
    </source>
</evidence>
<evidence type="ECO:0000256" key="1">
    <source>
        <dbReference type="ARBA" id="ARBA00022553"/>
    </source>
</evidence>
<dbReference type="PANTHER" id="PTHR48111">
    <property type="entry name" value="REGULATOR OF RPOS"/>
    <property type="match status" value="1"/>
</dbReference>
<evidence type="ECO:0000256" key="8">
    <source>
        <dbReference type="PROSITE-ProRule" id="PRU01091"/>
    </source>
</evidence>
<dbReference type="Pfam" id="PF00072">
    <property type="entry name" value="Response_reg"/>
    <property type="match status" value="3"/>
</dbReference>
<feature type="modified residue" description="4-aspartylphosphate" evidence="7">
    <location>
        <position position="600"/>
    </location>
</feature>
<dbReference type="SMART" id="SM00862">
    <property type="entry name" value="Trans_reg_C"/>
    <property type="match status" value="1"/>
</dbReference>
<keyword evidence="2" id="KW-0902">Two-component regulatory system</keyword>
<dbReference type="GO" id="GO:0000156">
    <property type="term" value="F:phosphorelay response regulator activity"/>
    <property type="evidence" value="ECO:0007669"/>
    <property type="project" value="TreeGrafter"/>
</dbReference>
<evidence type="ECO:0000313" key="13">
    <source>
        <dbReference type="EMBL" id="WNZ23844.1"/>
    </source>
</evidence>
<dbReference type="SUPFAM" id="SSF47226">
    <property type="entry name" value="Histidine-containing phosphotransfer domain, HPT domain"/>
    <property type="match status" value="1"/>
</dbReference>
<dbReference type="Gene3D" id="1.10.10.10">
    <property type="entry name" value="Winged helix-like DNA-binding domain superfamily/Winged helix DNA-binding domain"/>
    <property type="match status" value="1"/>
</dbReference>
<dbReference type="InterPro" id="IPR011006">
    <property type="entry name" value="CheY-like_superfamily"/>
</dbReference>
<evidence type="ECO:0000256" key="2">
    <source>
        <dbReference type="ARBA" id="ARBA00023012"/>
    </source>
</evidence>
<feature type="domain" description="HPt" evidence="11">
    <location>
        <begin position="276"/>
        <end position="376"/>
    </location>
</feature>
<dbReference type="PROSITE" id="PS51755">
    <property type="entry name" value="OMPR_PHOB"/>
    <property type="match status" value="1"/>
</dbReference>
<dbReference type="CDD" id="cd00156">
    <property type="entry name" value="REC"/>
    <property type="match status" value="1"/>
</dbReference>
<dbReference type="SUPFAM" id="SSF46894">
    <property type="entry name" value="C-terminal effector domain of the bipartite response regulators"/>
    <property type="match status" value="1"/>
</dbReference>
<evidence type="ECO:0000256" key="3">
    <source>
        <dbReference type="ARBA" id="ARBA00023015"/>
    </source>
</evidence>
<sequence length="686" mass="76784">MPEPVWEMLMQILLVEDDPSTCSILTQSLTAHHYQVNTAADGQTGLEMAQQYEYDLILLDIELPRLDGMRLCQKLRSQGYVNPVLLLTARDSTSDRILGLDAGADDYVVKPFDIEELLARVRALLRRGKALDNSVITWENLRFDAANSQVVAIHASSEHLLHLTPKEYGLLELLLLHPKRVFSRSAILDRLWDLAEAPGEETVSTHIKCLRQKLKAAGVADLIETVHGMGYRLRPPSASLAPTPPQANQPQQAISKQAISKQAIHREQVKAITARVWQRSKQQFIEHMQILEQAVTRLENDNLTPELRQQAKQAAHKLAGSLGMFGLSNGSDLAKHLEDWLQPQIWLDSTQFAHLKQTVQELYQIIQPQAIQPQAIQPQAIQPQAIQPQAIQPQDSDAQSEHGSTTQIGSSLCPVFPISSDFQNPKLPLVLVIDTNQPLIHQLQTQAPNWGIQIEVAADLAAARAILQERPLEVILLNLDLSGITPELWTELRQLTQPIPLLALTTRDRLQDRLAAAQLGNCLVLQQPLPLDTIRAAIMRSLQQPNMPVNRVMVVDDEDAVIAYLTALLQPLGIEVIGVSRPQDFWQMLQQTAPSLVILDLEMPDLDGLQLCRVVRSDLYWSRLPIVFLSSHSQSEQIDQAFIAGADDYLSKSAAAHEVTERIVRRLKRTGFREQTGKDIEECIEQ</sequence>
<keyword evidence="4 8" id="KW-0238">DNA-binding</keyword>
<dbReference type="CDD" id="cd00088">
    <property type="entry name" value="HPT"/>
    <property type="match status" value="1"/>
</dbReference>
<feature type="DNA-binding region" description="OmpR/PhoB-type" evidence="8">
    <location>
        <begin position="133"/>
        <end position="235"/>
    </location>
</feature>
<gene>
    <name evidence="13" type="ORF">HJG54_13915</name>
</gene>
<comment type="caution">
    <text evidence="7">Lacks conserved residue(s) required for the propagation of feature annotation.</text>
</comment>
<feature type="domain" description="Response regulatory" evidence="10">
    <location>
        <begin position="11"/>
        <end position="125"/>
    </location>
</feature>
<dbReference type="PROSITE" id="PS50110">
    <property type="entry name" value="RESPONSE_REGULATORY"/>
    <property type="match status" value="3"/>
</dbReference>
<dbReference type="Pfam" id="PF01627">
    <property type="entry name" value="Hpt"/>
    <property type="match status" value="1"/>
</dbReference>
<dbReference type="EMBL" id="CP053586">
    <property type="protein sequence ID" value="WNZ23844.1"/>
    <property type="molecule type" value="Genomic_DNA"/>
</dbReference>
<dbReference type="InterPro" id="IPR001867">
    <property type="entry name" value="OmpR/PhoB-type_DNA-bd"/>
</dbReference>
<feature type="domain" description="Response regulatory" evidence="10">
    <location>
        <begin position="551"/>
        <end position="667"/>
    </location>
</feature>
<dbReference type="PANTHER" id="PTHR48111:SF15">
    <property type="entry name" value="OMPR SUBFAMILY"/>
    <property type="match status" value="1"/>
</dbReference>
<name>A0AA96WEW6_9CYAN</name>
<keyword evidence="5" id="KW-0804">Transcription</keyword>
<dbReference type="Pfam" id="PF00486">
    <property type="entry name" value="Trans_reg_C"/>
    <property type="match status" value="1"/>
</dbReference>
<evidence type="ECO:0000256" key="4">
    <source>
        <dbReference type="ARBA" id="ARBA00023125"/>
    </source>
</evidence>
<evidence type="ECO:0000259" key="12">
    <source>
        <dbReference type="PROSITE" id="PS51755"/>
    </source>
</evidence>
<dbReference type="InterPro" id="IPR036641">
    <property type="entry name" value="HPT_dom_sf"/>
</dbReference>
<feature type="modified residue" description="Phosphohistidine" evidence="6">
    <location>
        <position position="316"/>
    </location>
</feature>
<feature type="region of interest" description="Disordered" evidence="9">
    <location>
        <begin position="387"/>
        <end position="407"/>
    </location>
</feature>
<dbReference type="GO" id="GO:0005829">
    <property type="term" value="C:cytosol"/>
    <property type="evidence" value="ECO:0007669"/>
    <property type="project" value="TreeGrafter"/>
</dbReference>
<dbReference type="InterPro" id="IPR008207">
    <property type="entry name" value="Sig_transdc_His_kin_Hpt_dom"/>
</dbReference>
<dbReference type="SMART" id="SM00448">
    <property type="entry name" value="REC"/>
    <property type="match status" value="3"/>
</dbReference>
<dbReference type="GO" id="GO:0006355">
    <property type="term" value="P:regulation of DNA-templated transcription"/>
    <property type="evidence" value="ECO:0007669"/>
    <property type="project" value="InterPro"/>
</dbReference>
<reference evidence="13" key="1">
    <citation type="submission" date="2020-05" db="EMBL/GenBank/DDBJ databases">
        <authorList>
            <person name="Zhu T."/>
            <person name="Keshari N."/>
            <person name="Lu X."/>
        </authorList>
    </citation>
    <scope>NUCLEOTIDE SEQUENCE</scope>
    <source>
        <strain evidence="13">NK1-12</strain>
    </source>
</reference>
<dbReference type="PROSITE" id="PS50894">
    <property type="entry name" value="HPT"/>
    <property type="match status" value="1"/>
</dbReference>
<evidence type="ECO:0000259" key="11">
    <source>
        <dbReference type="PROSITE" id="PS50894"/>
    </source>
</evidence>
<dbReference type="GO" id="GO:0032993">
    <property type="term" value="C:protein-DNA complex"/>
    <property type="evidence" value="ECO:0007669"/>
    <property type="project" value="TreeGrafter"/>
</dbReference>
<keyword evidence="1 7" id="KW-0597">Phosphoprotein</keyword>
<dbReference type="InterPro" id="IPR016032">
    <property type="entry name" value="Sig_transdc_resp-reg_C-effctor"/>
</dbReference>
<dbReference type="InterPro" id="IPR039420">
    <property type="entry name" value="WalR-like"/>
</dbReference>
<dbReference type="InterPro" id="IPR036388">
    <property type="entry name" value="WH-like_DNA-bd_sf"/>
</dbReference>
<dbReference type="RefSeq" id="WP_316429327.1">
    <property type="nucleotide sequence ID" value="NZ_CP053586.1"/>
</dbReference>
<feature type="domain" description="Response regulatory" evidence="10">
    <location>
        <begin position="429"/>
        <end position="542"/>
    </location>
</feature>
<dbReference type="SUPFAM" id="SSF52172">
    <property type="entry name" value="CheY-like"/>
    <property type="match status" value="3"/>
</dbReference>
<dbReference type="Gene3D" id="3.40.50.2300">
    <property type="match status" value="3"/>
</dbReference>
<keyword evidence="3" id="KW-0805">Transcription regulation</keyword>
<evidence type="ECO:0000256" key="6">
    <source>
        <dbReference type="PROSITE-ProRule" id="PRU00110"/>
    </source>
</evidence>
<dbReference type="AlphaFoldDB" id="A0AA96WEW6"/>
<dbReference type="GO" id="GO:0000976">
    <property type="term" value="F:transcription cis-regulatory region binding"/>
    <property type="evidence" value="ECO:0007669"/>
    <property type="project" value="TreeGrafter"/>
</dbReference>
<dbReference type="Gene3D" id="6.10.250.690">
    <property type="match status" value="1"/>
</dbReference>